<evidence type="ECO:0000313" key="1">
    <source>
        <dbReference type="EMBL" id="KAJ8883538.1"/>
    </source>
</evidence>
<dbReference type="Proteomes" id="UP001159363">
    <property type="component" value="Chromosome 4"/>
</dbReference>
<reference evidence="1 2" key="1">
    <citation type="submission" date="2023-02" db="EMBL/GenBank/DDBJ databases">
        <title>LHISI_Scaffold_Assembly.</title>
        <authorList>
            <person name="Stuart O.P."/>
            <person name="Cleave R."/>
            <person name="Magrath M.J.L."/>
            <person name="Mikheyev A.S."/>
        </authorList>
    </citation>
    <scope>NUCLEOTIDE SEQUENCE [LARGE SCALE GENOMIC DNA]</scope>
    <source>
        <strain evidence="1">Daus_M_001</strain>
        <tissue evidence="1">Leg muscle</tissue>
    </source>
</reference>
<sequence length="366" mass="40964">MAGSGLKDLLCFAFTPNSVNKISGGNACSRAVRGHVLLHTTLVQIIFEGVSFTPEEQQEIMIILRSQEEWISEKVSSNTTLTCVQEKLNNELSRLKDNWPTAALWWVGGARTATAICLSLEVFACVHFMCGEQHVDFRVSRINRDYQDRGKLAQWLADHPPFAVRDSIMSLSSGQENFLANEMNKTKLIELLLETLTAREIEVSTATGDAAFTPPDRNEYFVKTGRGDIEDKSTRQLQELPFSGSILFIHSFTGCDTTCAILNKRKLSILKCFLSMSNEKAIADIFYDSTSTPDAVAQTGEEMFLTVYQAPPSERDLNNNRYNSFVKSSTKVKANLASITKVTAKQHPIRVYLQTQQWLDNDSLDP</sequence>
<organism evidence="1 2">
    <name type="scientific">Dryococelus australis</name>
    <dbReference type="NCBI Taxonomy" id="614101"/>
    <lineage>
        <taxon>Eukaryota</taxon>
        <taxon>Metazoa</taxon>
        <taxon>Ecdysozoa</taxon>
        <taxon>Arthropoda</taxon>
        <taxon>Hexapoda</taxon>
        <taxon>Insecta</taxon>
        <taxon>Pterygota</taxon>
        <taxon>Neoptera</taxon>
        <taxon>Polyneoptera</taxon>
        <taxon>Phasmatodea</taxon>
        <taxon>Verophasmatodea</taxon>
        <taxon>Anareolatae</taxon>
        <taxon>Phasmatidae</taxon>
        <taxon>Eurycanthinae</taxon>
        <taxon>Dryococelus</taxon>
    </lineage>
</organism>
<name>A0ABQ9HHT9_9NEOP</name>
<evidence type="ECO:0000313" key="2">
    <source>
        <dbReference type="Proteomes" id="UP001159363"/>
    </source>
</evidence>
<proteinExistence type="predicted"/>
<gene>
    <name evidence="1" type="ORF">PR048_015382</name>
</gene>
<protein>
    <submittedName>
        <fullName evidence="1">Uncharacterized protein</fullName>
    </submittedName>
</protein>
<comment type="caution">
    <text evidence="1">The sequence shown here is derived from an EMBL/GenBank/DDBJ whole genome shotgun (WGS) entry which is preliminary data.</text>
</comment>
<keyword evidence="2" id="KW-1185">Reference proteome</keyword>
<dbReference type="EMBL" id="JARBHB010000005">
    <property type="protein sequence ID" value="KAJ8883538.1"/>
    <property type="molecule type" value="Genomic_DNA"/>
</dbReference>
<accession>A0ABQ9HHT9</accession>